<organism evidence="3 4">
    <name type="scientific">Eiseniibacteriota bacterium</name>
    <dbReference type="NCBI Taxonomy" id="2212470"/>
    <lineage>
        <taxon>Bacteria</taxon>
        <taxon>Candidatus Eiseniibacteriota</taxon>
    </lineage>
</organism>
<evidence type="ECO:0000313" key="3">
    <source>
        <dbReference type="EMBL" id="MFC1800415.1"/>
    </source>
</evidence>
<dbReference type="Pfam" id="PF13860">
    <property type="entry name" value="FlgD_ig"/>
    <property type="match status" value="1"/>
</dbReference>
<evidence type="ECO:0000259" key="2">
    <source>
        <dbReference type="Pfam" id="PF13860"/>
    </source>
</evidence>
<dbReference type="PANTHER" id="PTHR41775:SF1">
    <property type="entry name" value="PEPTIDASE M6-LIKE DOMAIN-CONTAINING PROTEIN"/>
    <property type="match status" value="1"/>
</dbReference>
<dbReference type="PANTHER" id="PTHR41775">
    <property type="entry name" value="SECRETED PROTEIN-RELATED"/>
    <property type="match status" value="1"/>
</dbReference>
<feature type="domain" description="FlgD/Vpr Ig-like" evidence="2">
    <location>
        <begin position="438"/>
        <end position="495"/>
    </location>
</feature>
<evidence type="ECO:0000259" key="1">
    <source>
        <dbReference type="Pfam" id="PF05547"/>
    </source>
</evidence>
<gene>
    <name evidence="3" type="ORF">ACFL2Z_05885</name>
</gene>
<feature type="domain" description="Peptidase M6-like" evidence="1">
    <location>
        <begin position="34"/>
        <end position="100"/>
    </location>
</feature>
<reference evidence="3 4" key="1">
    <citation type="submission" date="2024-09" db="EMBL/GenBank/DDBJ databases">
        <authorList>
            <person name="D'Angelo T."/>
        </authorList>
    </citation>
    <scope>NUCLEOTIDE SEQUENCE [LARGE SCALE GENOMIC DNA]</scope>
    <source>
        <strain evidence="3">SAG AM-311-F02</strain>
    </source>
</reference>
<dbReference type="InterPro" id="IPR008757">
    <property type="entry name" value="Peptidase_M6-like_domain"/>
</dbReference>
<sequence>RMLCTCPRARSYDGVLIDTYACCPELQGAAAHINIGVYCHEYGHVLGLPDLYDVNRWCTSIYSWGIGAWGLMSFGGWGGDVVTPSSPTHMCAWSKERMGWLTPIRCSGWSSMMTLQRLEQHAEALKIGMNTRESEYFMVEFRDSSYGFGASLEKTGVLIYHVDDNMVYENDCENGGTCTSGGFHYMVALEQPDGNYDLDCGAVGNYADRGDIWPYQSAGTFDATSTPNSNTYDGSSSGASVGGIGLLPGRADMYITCGRLLPEIAYDDSYYNICYRFGLNDAGFALKMTPPSYPAQVQGLMFMGCDYTFKDFQCRIYDDSGSGGTPGSPISPLHTVTGATQLTWTYEDFLSDSIYVSSGDFWAVWIEYNNSQLATDNDSPWSGRTMTYYLGNFSADGGAYGNYMIRAVVDTLYCAGVEPGSLDGLSVKASPNPFKDLVTIDFAVGAPAEVALAIYDVAGRRLRELAGGTYPAGAHSIAWDGKDSKGHPVGAGIYFYRFSSGPKSETGKLSLLR</sequence>
<name>A0ABV6YQR4_UNCEI</name>
<evidence type="ECO:0000313" key="4">
    <source>
        <dbReference type="Proteomes" id="UP001594288"/>
    </source>
</evidence>
<dbReference type="SUPFAM" id="SSF55486">
    <property type="entry name" value="Metalloproteases ('zincins'), catalytic domain"/>
    <property type="match status" value="1"/>
</dbReference>
<proteinExistence type="predicted"/>
<feature type="non-terminal residue" evidence="3">
    <location>
        <position position="1"/>
    </location>
</feature>
<dbReference type="InterPro" id="IPR026444">
    <property type="entry name" value="Secre_tail"/>
</dbReference>
<dbReference type="InterPro" id="IPR025965">
    <property type="entry name" value="FlgD/Vpr_Ig-like"/>
</dbReference>
<dbReference type="EMBL" id="JBHPEI010000152">
    <property type="protein sequence ID" value="MFC1800415.1"/>
    <property type="molecule type" value="Genomic_DNA"/>
</dbReference>
<accession>A0ABV6YQR4</accession>
<protein>
    <submittedName>
        <fullName evidence="3">Immune inhibitor A domain-containing protein</fullName>
    </submittedName>
</protein>
<dbReference type="NCBIfam" id="TIGR04183">
    <property type="entry name" value="Por_Secre_tail"/>
    <property type="match status" value="1"/>
</dbReference>
<dbReference type="Proteomes" id="UP001594288">
    <property type="component" value="Unassembled WGS sequence"/>
</dbReference>
<comment type="caution">
    <text evidence="3">The sequence shown here is derived from an EMBL/GenBank/DDBJ whole genome shotgun (WGS) entry which is preliminary data.</text>
</comment>
<dbReference type="Pfam" id="PF05547">
    <property type="entry name" value="Peptidase_M6"/>
    <property type="match status" value="1"/>
</dbReference>
<keyword evidence="4" id="KW-1185">Reference proteome</keyword>
<dbReference type="Gene3D" id="2.60.40.4070">
    <property type="match status" value="1"/>
</dbReference>